<evidence type="ECO:0000313" key="2">
    <source>
        <dbReference type="EMBL" id="XDO02037.1"/>
    </source>
</evidence>
<keyword evidence="1" id="KW-0472">Membrane</keyword>
<evidence type="ECO:0000256" key="1">
    <source>
        <dbReference type="SAM" id="Phobius"/>
    </source>
</evidence>
<sequence length="179" mass="21530">MNIQEYCSNKKYDYIYPVFSGFIVIIVLFNILNYLNKLEDCKCFNDNAVYKKYKIDIDFLKAYQWLEIFLTLILIYVIFSYKQNICGKKNYSKQNQKLLSLLSMIVLPLVFMLSAYITYNSFLLYVTSKEKCKCSDKWQKYYIYFQGIMGFIMLFRFVFIFLFVIMLIIYVSLIGKPRT</sequence>
<gene>
    <name evidence="2" type="ORF">FloV-SA2_00218</name>
</gene>
<name>A0AB39JBL6_9VIRU</name>
<proteinExistence type="predicted"/>
<keyword evidence="1" id="KW-1133">Transmembrane helix</keyword>
<dbReference type="EMBL" id="PP542043">
    <property type="protein sequence ID" value="XDO02037.1"/>
    <property type="molecule type" value="Genomic_DNA"/>
</dbReference>
<keyword evidence="1" id="KW-0812">Transmembrane</keyword>
<accession>A0AB39JBL6</accession>
<protein>
    <submittedName>
        <fullName evidence="2">Uncharacterized protein</fullName>
    </submittedName>
</protein>
<feature type="transmembrane region" description="Helical" evidence="1">
    <location>
        <begin position="62"/>
        <end position="79"/>
    </location>
</feature>
<reference evidence="2" key="1">
    <citation type="submission" date="2024-03" db="EMBL/GenBank/DDBJ databases">
        <title>Eukaryotic viruses encode the ribosomal protein eL40.</title>
        <authorList>
            <person name="Thomy J."/>
            <person name="Schvarcz C.R."/>
            <person name="McBeain K.A."/>
            <person name="Edwards K.F."/>
            <person name="Steward G.F."/>
        </authorList>
    </citation>
    <scope>NUCLEOTIDE SEQUENCE</scope>
    <source>
        <strain evidence="2">FloV-SA2</strain>
    </source>
</reference>
<feature type="transmembrane region" description="Helical" evidence="1">
    <location>
        <begin position="148"/>
        <end position="173"/>
    </location>
</feature>
<organism evidence="2">
    <name type="scientific">Florenciella sp. virus SA2</name>
    <dbReference type="NCBI Taxonomy" id="3240092"/>
    <lineage>
        <taxon>Viruses</taxon>
    </lineage>
</organism>
<feature type="transmembrane region" description="Helical" evidence="1">
    <location>
        <begin position="12"/>
        <end position="32"/>
    </location>
</feature>
<feature type="transmembrane region" description="Helical" evidence="1">
    <location>
        <begin position="99"/>
        <end position="119"/>
    </location>
</feature>